<evidence type="ECO:0000313" key="2">
    <source>
        <dbReference type="Proteomes" id="UP000076962"/>
    </source>
</evidence>
<proteinExistence type="predicted"/>
<keyword evidence="2" id="KW-1185">Reference proteome</keyword>
<dbReference type="Proteomes" id="UP000076962">
    <property type="component" value="Unassembled WGS sequence"/>
</dbReference>
<reference evidence="1 2" key="1">
    <citation type="submission" date="2016-05" db="EMBL/GenBank/DDBJ databases">
        <title>Single-cell genome of chain-forming Candidatus Thiomargarita nelsonii and comparison to other large sulfur-oxidizing bacteria.</title>
        <authorList>
            <person name="Winkel M."/>
            <person name="Salman V."/>
            <person name="Woyke T."/>
            <person name="Schulz-Vogt H."/>
            <person name="Richter M."/>
            <person name="Flood B."/>
            <person name="Bailey J."/>
            <person name="Amann R."/>
            <person name="Mussmann M."/>
        </authorList>
    </citation>
    <scope>NUCLEOTIDE SEQUENCE [LARGE SCALE GENOMIC DNA]</scope>
    <source>
        <strain evidence="1 2">THI036</strain>
    </source>
</reference>
<name>A0A176S1N3_9GAMM</name>
<accession>A0A176S1N3</accession>
<comment type="caution">
    <text evidence="1">The sequence shown here is derived from an EMBL/GenBank/DDBJ whole genome shotgun (WGS) entry which is preliminary data.</text>
</comment>
<dbReference type="EMBL" id="LUTY01001357">
    <property type="protein sequence ID" value="OAD21838.1"/>
    <property type="molecule type" value="Genomic_DNA"/>
</dbReference>
<protein>
    <submittedName>
        <fullName evidence="1">Uncharacterized protein</fullName>
    </submittedName>
</protein>
<organism evidence="1 2">
    <name type="scientific">Candidatus Thiomargarita nelsonii</name>
    <dbReference type="NCBI Taxonomy" id="1003181"/>
    <lineage>
        <taxon>Bacteria</taxon>
        <taxon>Pseudomonadati</taxon>
        <taxon>Pseudomonadota</taxon>
        <taxon>Gammaproteobacteria</taxon>
        <taxon>Thiotrichales</taxon>
        <taxon>Thiotrichaceae</taxon>
        <taxon>Thiomargarita</taxon>
    </lineage>
</organism>
<sequence length="256" mass="28392">MAAEVYLGKPGVSAAASPEIIEVHPAVTLNGDSAKATLWVKVTPTPDFIHKVRAVLIRPDLPVFAYEGEGTDFWHQELAFQYNADKGRYEHSYERFCTSGTWRVMYQVQDTDGRWSDVNFGEVQQAEEIKASICRLPITVNMRLNQARYTAGETLRLDMQVDGDGTADLYVAIVFPDGTFATLSSTTGFSSPNAIIPYRSDVAISGKRDYPIFDIQLQPGFATGDYSACGVLMPQTGNALDAANWIHFHCQKVNFY</sequence>
<gene>
    <name evidence="1" type="ORF">THIOM_002389</name>
</gene>
<evidence type="ECO:0000313" key="1">
    <source>
        <dbReference type="EMBL" id="OAD21838.1"/>
    </source>
</evidence>
<dbReference type="AlphaFoldDB" id="A0A176S1N3"/>